<dbReference type="AlphaFoldDB" id="A0A4Y2G9J8"/>
<evidence type="ECO:0000313" key="2">
    <source>
        <dbReference type="EMBL" id="GBM49375.1"/>
    </source>
</evidence>
<reference evidence="2 3" key="1">
    <citation type="journal article" date="2019" name="Sci. Rep.">
        <title>Orb-weaving spider Araneus ventricosus genome elucidates the spidroin gene catalogue.</title>
        <authorList>
            <person name="Kono N."/>
            <person name="Nakamura H."/>
            <person name="Ohtoshi R."/>
            <person name="Moran D.A.P."/>
            <person name="Shinohara A."/>
            <person name="Yoshida Y."/>
            <person name="Fujiwara M."/>
            <person name="Mori M."/>
            <person name="Tomita M."/>
            <person name="Arakawa K."/>
        </authorList>
    </citation>
    <scope>NUCLEOTIDE SEQUENCE [LARGE SCALE GENOMIC DNA]</scope>
</reference>
<dbReference type="EMBL" id="BGPR01001252">
    <property type="protein sequence ID" value="GBM49375.1"/>
    <property type="molecule type" value="Genomic_DNA"/>
</dbReference>
<proteinExistence type="predicted"/>
<organism evidence="2 3">
    <name type="scientific">Araneus ventricosus</name>
    <name type="common">Orbweaver spider</name>
    <name type="synonym">Epeira ventricosa</name>
    <dbReference type="NCBI Taxonomy" id="182803"/>
    <lineage>
        <taxon>Eukaryota</taxon>
        <taxon>Metazoa</taxon>
        <taxon>Ecdysozoa</taxon>
        <taxon>Arthropoda</taxon>
        <taxon>Chelicerata</taxon>
        <taxon>Arachnida</taxon>
        <taxon>Araneae</taxon>
        <taxon>Araneomorphae</taxon>
        <taxon>Entelegynae</taxon>
        <taxon>Araneoidea</taxon>
        <taxon>Araneidae</taxon>
        <taxon>Araneus</taxon>
    </lineage>
</organism>
<sequence>MRVNIVLKAPSLSTQARTFRMDCAHRHARREEAHDKDNDQDLARSNLELNSHKENCPISKPSASDVDGFSLLRCGSFNRRVPDCVSASSLDHDSKRVILNGPQK</sequence>
<accession>A0A4Y2G9J8</accession>
<feature type="region of interest" description="Disordered" evidence="1">
    <location>
        <begin position="29"/>
        <end position="62"/>
    </location>
</feature>
<name>A0A4Y2G9J8_ARAVE</name>
<feature type="compositionally biased region" description="Basic and acidic residues" evidence="1">
    <location>
        <begin position="29"/>
        <end position="42"/>
    </location>
</feature>
<keyword evidence="3" id="KW-1185">Reference proteome</keyword>
<comment type="caution">
    <text evidence="2">The sequence shown here is derived from an EMBL/GenBank/DDBJ whole genome shotgun (WGS) entry which is preliminary data.</text>
</comment>
<protein>
    <submittedName>
        <fullName evidence="2">Uncharacterized protein</fullName>
    </submittedName>
</protein>
<evidence type="ECO:0000256" key="1">
    <source>
        <dbReference type="SAM" id="MobiDB-lite"/>
    </source>
</evidence>
<dbReference type="Proteomes" id="UP000499080">
    <property type="component" value="Unassembled WGS sequence"/>
</dbReference>
<evidence type="ECO:0000313" key="3">
    <source>
        <dbReference type="Proteomes" id="UP000499080"/>
    </source>
</evidence>
<gene>
    <name evidence="2" type="ORF">AVEN_264532_1</name>
</gene>